<dbReference type="KEGG" id="nik:F5I99_08595"/>
<name>A0A5J6LEH4_9GAMM</name>
<dbReference type="Pfam" id="PF05816">
    <property type="entry name" value="TelA"/>
    <property type="match status" value="1"/>
</dbReference>
<dbReference type="RefSeq" id="WP_151055036.1">
    <property type="nucleotide sequence ID" value="NZ_CP044222.1"/>
</dbReference>
<dbReference type="AlphaFoldDB" id="A0A5J6LEH4"/>
<dbReference type="PANTHER" id="PTHR38432:SF1">
    <property type="entry name" value="TELA-LIKE PROTEIN SAOUHSC_01408"/>
    <property type="match status" value="1"/>
</dbReference>
<dbReference type="PANTHER" id="PTHR38432">
    <property type="entry name" value="TELA-LIKE PROTEIN SAOUHSC_01408"/>
    <property type="match status" value="1"/>
</dbReference>
<dbReference type="EMBL" id="CP044222">
    <property type="protein sequence ID" value="QEW06561.1"/>
    <property type="molecule type" value="Genomic_DNA"/>
</dbReference>
<organism evidence="3 4">
    <name type="scientific">Nitrincola iocasae</name>
    <dbReference type="NCBI Taxonomy" id="2614693"/>
    <lineage>
        <taxon>Bacteria</taxon>
        <taxon>Pseudomonadati</taxon>
        <taxon>Pseudomonadota</taxon>
        <taxon>Gammaproteobacteria</taxon>
        <taxon>Oceanospirillales</taxon>
        <taxon>Oceanospirillaceae</taxon>
        <taxon>Nitrincola</taxon>
    </lineage>
</organism>
<keyword evidence="4" id="KW-1185">Reference proteome</keyword>
<accession>A0A5J6LEH4</accession>
<protein>
    <submittedName>
        <fullName evidence="3">Toxic anion resistance protein</fullName>
    </submittedName>
</protein>
<gene>
    <name evidence="3" type="ORF">F5I99_08595</name>
</gene>
<evidence type="ECO:0000313" key="3">
    <source>
        <dbReference type="EMBL" id="QEW06561.1"/>
    </source>
</evidence>
<comment type="similarity">
    <text evidence="1">Belongs to the TelA family.</text>
</comment>
<dbReference type="InterPro" id="IPR008863">
    <property type="entry name" value="Toxic_anion-R_TelA"/>
</dbReference>
<sequence>MTEKPLSLASPEQLAQELDQSSVQRNTDDLKTEAQGFVSALLDEAIDRQREQIDHLGLEVQIEASRLTHLLNTPLEQLGAQGAGSEVVVASLDQLRRLMQELKPDPKALETTAMSRFLSRISVLQSPVKRYFKRFETAQDTLNSLIQGLEAGRDRLHRDNVTLGHDQQDMRTALESLTRFALLGQLVDDELNNKLQNNELNDNDKVFIEEELLFPLRQRILDLQQQQAVCQQGILAVEVVIRNNRELIRGVDRGLNVTLSALRVAVTVALALSNQKLVLDHIDALNDTTNEMIAGTAQALRQQGVTIQQRAASAQLDMQVLEQAFVEMQGALDDLSNYRQQALPVMQEQIQRMQALNTKGRSI</sequence>
<evidence type="ECO:0000313" key="4">
    <source>
        <dbReference type="Proteomes" id="UP000325606"/>
    </source>
</evidence>
<proteinExistence type="inferred from homology"/>
<dbReference type="Proteomes" id="UP000325606">
    <property type="component" value="Chromosome"/>
</dbReference>
<feature type="region of interest" description="Disordered" evidence="2">
    <location>
        <begin position="1"/>
        <end position="26"/>
    </location>
</feature>
<reference evidence="3 4" key="1">
    <citation type="submission" date="2019-09" db="EMBL/GenBank/DDBJ databases">
        <title>Nitrincola iocasae sp. nov., a bacterium isolated from the sediment collected at a cold seep field in South China Sea.</title>
        <authorList>
            <person name="Zhang H."/>
            <person name="Wang H."/>
            <person name="Li C."/>
        </authorList>
    </citation>
    <scope>NUCLEOTIDE SEQUENCE [LARGE SCALE GENOMIC DNA]</scope>
    <source>
        <strain evidence="3 4">KXZD1103</strain>
    </source>
</reference>
<evidence type="ECO:0000256" key="1">
    <source>
        <dbReference type="ARBA" id="ARBA00005541"/>
    </source>
</evidence>
<evidence type="ECO:0000256" key="2">
    <source>
        <dbReference type="SAM" id="MobiDB-lite"/>
    </source>
</evidence>